<accession>A0A1J1IFW3</accession>
<protein>
    <submittedName>
        <fullName evidence="2">CLUMA_CG012092, isoform A</fullName>
    </submittedName>
</protein>
<organism evidence="2 3">
    <name type="scientific">Clunio marinus</name>
    <dbReference type="NCBI Taxonomy" id="568069"/>
    <lineage>
        <taxon>Eukaryota</taxon>
        <taxon>Metazoa</taxon>
        <taxon>Ecdysozoa</taxon>
        <taxon>Arthropoda</taxon>
        <taxon>Hexapoda</taxon>
        <taxon>Insecta</taxon>
        <taxon>Pterygota</taxon>
        <taxon>Neoptera</taxon>
        <taxon>Endopterygota</taxon>
        <taxon>Diptera</taxon>
        <taxon>Nematocera</taxon>
        <taxon>Chironomoidea</taxon>
        <taxon>Chironomidae</taxon>
        <taxon>Clunio</taxon>
    </lineage>
</organism>
<dbReference type="CDD" id="cd18186">
    <property type="entry name" value="BTB_POZ_ZBTB_KLHL-like"/>
    <property type="match status" value="1"/>
</dbReference>
<dbReference type="STRING" id="568069.A0A1J1IFW3"/>
<dbReference type="PANTHER" id="PTHR24413">
    <property type="entry name" value="SPECKLE-TYPE POZ PROTEIN"/>
    <property type="match status" value="1"/>
</dbReference>
<gene>
    <name evidence="2" type="ORF">CLUMA_CG012092</name>
</gene>
<feature type="domain" description="BTB" evidence="1">
    <location>
        <begin position="202"/>
        <end position="267"/>
    </location>
</feature>
<dbReference type="PROSITE" id="PS50097">
    <property type="entry name" value="BTB"/>
    <property type="match status" value="1"/>
</dbReference>
<dbReference type="InterPro" id="IPR000210">
    <property type="entry name" value="BTB/POZ_dom"/>
</dbReference>
<evidence type="ECO:0000259" key="1">
    <source>
        <dbReference type="PROSITE" id="PS50097"/>
    </source>
</evidence>
<dbReference type="OrthoDB" id="2311693at2759"/>
<sequence>MLRNYQIHPNPTQTVVKGLLNYFSVICKSVKMVITVQNVITNVKLIKAINTEVEWKIENYDANRKFTEDLELPCGVAIHLEIRGSQYNFVKRSLFIQPFYKISFGESEVEALKISFKEAKSNAFCEIGFVSPSDEVKCAGEEFLNHKDLKSCLEDGNLTIIVQVVGLSKCSSSELETSLENLLKGNKLIEDLNEFVGQNQISDFTCHVDDFDFPIHKMMLAARSPVFYKIFTEDFKHKKRGNINDISKEAFEAFLHFIYTGRINRFDEHAEELWKMANKYEVSDLRTACELYFLQNSKAKVEASSNETNHQFGEYLPIDEPDTKEDSNHVDDTFPLKTNQNEYFKNGNDKTKLLKKTKKVKIRTQKIEMKKLKTVNKQEFGFFEEMFLSILTCFF</sequence>
<evidence type="ECO:0000313" key="3">
    <source>
        <dbReference type="Proteomes" id="UP000183832"/>
    </source>
</evidence>
<proteinExistence type="predicted"/>
<keyword evidence="3" id="KW-1185">Reference proteome</keyword>
<dbReference type="Proteomes" id="UP000183832">
    <property type="component" value="Unassembled WGS sequence"/>
</dbReference>
<dbReference type="Pfam" id="PF00651">
    <property type="entry name" value="BTB"/>
    <property type="match status" value="1"/>
</dbReference>
<dbReference type="Gene3D" id="3.30.710.10">
    <property type="entry name" value="Potassium Channel Kv1.1, Chain A"/>
    <property type="match status" value="1"/>
</dbReference>
<reference evidence="2 3" key="1">
    <citation type="submission" date="2015-04" db="EMBL/GenBank/DDBJ databases">
        <authorList>
            <person name="Syromyatnikov M.Y."/>
            <person name="Popov V.N."/>
        </authorList>
    </citation>
    <scope>NUCLEOTIDE SEQUENCE [LARGE SCALE GENOMIC DNA]</scope>
</reference>
<dbReference type="InterPro" id="IPR011333">
    <property type="entry name" value="SKP1/BTB/POZ_sf"/>
</dbReference>
<dbReference type="SMART" id="SM00225">
    <property type="entry name" value="BTB"/>
    <property type="match status" value="1"/>
</dbReference>
<evidence type="ECO:0000313" key="2">
    <source>
        <dbReference type="EMBL" id="CRK99099.1"/>
    </source>
</evidence>
<dbReference type="AlphaFoldDB" id="A0A1J1IFW3"/>
<dbReference type="SUPFAM" id="SSF54695">
    <property type="entry name" value="POZ domain"/>
    <property type="match status" value="1"/>
</dbReference>
<name>A0A1J1IFW3_9DIPT</name>
<dbReference type="EMBL" id="CVRI01000048">
    <property type="protein sequence ID" value="CRK99099.1"/>
    <property type="molecule type" value="Genomic_DNA"/>
</dbReference>